<evidence type="ECO:0000256" key="2">
    <source>
        <dbReference type="ARBA" id="ARBA00022475"/>
    </source>
</evidence>
<evidence type="ECO:0000256" key="1">
    <source>
        <dbReference type="ARBA" id="ARBA00004651"/>
    </source>
</evidence>
<dbReference type="InterPro" id="IPR050250">
    <property type="entry name" value="Macrolide_Exporter_MacB"/>
</dbReference>
<reference evidence="10 11" key="1">
    <citation type="journal article" date="2016" name="Nat. Commun.">
        <title>Thousands of microbial genomes shed light on interconnected biogeochemical processes in an aquifer system.</title>
        <authorList>
            <person name="Anantharaman K."/>
            <person name="Brown C.T."/>
            <person name="Hug L.A."/>
            <person name="Sharon I."/>
            <person name="Castelle C.J."/>
            <person name="Probst A.J."/>
            <person name="Thomas B.C."/>
            <person name="Singh A."/>
            <person name="Wilkins M.J."/>
            <person name="Karaoz U."/>
            <person name="Brodie E.L."/>
            <person name="Williams K.H."/>
            <person name="Hubbard S.S."/>
            <person name="Banfield J.F."/>
        </authorList>
    </citation>
    <scope>NUCLEOTIDE SEQUENCE [LARGE SCALE GENOMIC DNA]</scope>
</reference>
<evidence type="ECO:0008006" key="12">
    <source>
        <dbReference type="Google" id="ProtNLM"/>
    </source>
</evidence>
<dbReference type="AlphaFoldDB" id="A0A1G1WG09"/>
<accession>A0A1G1WG09</accession>
<dbReference type="STRING" id="1802596.A2Z11_04040"/>
<sequence>MKFVSILKLALTNLKRRKLRSFLTILGISIAIGMLFFLVNTAEGVKKQINDFVFSLGSATRIQVHLKSEDVALFPEKTATTSTAKTQKTKNITDQTISNLSKIKNVKAVYATFSLPQNLSYTISNPKKGSTEEVYLINSLVEDLKEIQLMYKKSEKFVTEGRFLESNSEKSILIEEALAQKLEVKVGDELNIKVKTSISMANNVPRQIDELNLIVIGLLINSPTQPDLSSKKITYPAYTSYTVSKHLYELAPPDPADPNFPDHRLKKGEYDGAIVFADNIKNVRAVEKEIKNLGFEAITIFTELDAFNTFIVILQGVLVAFSSVGIIIALIGISNTMLMSVLERTREIGILKSLGAADRDIHRLFLTESAAFGFLGAVLGITVSSIFGLILSLIANFFIKSQAQKFLGEGAPEAFVDKLSVKYLIDPKIALATVAFAVFIAVIAGFLPARQASRLDPVRSLKYE</sequence>
<feature type="domain" description="MacB-like periplasmic core" evidence="9">
    <location>
        <begin position="21"/>
        <end position="291"/>
    </location>
</feature>
<evidence type="ECO:0000256" key="6">
    <source>
        <dbReference type="ARBA" id="ARBA00038076"/>
    </source>
</evidence>
<dbReference type="PANTHER" id="PTHR30572">
    <property type="entry name" value="MEMBRANE COMPONENT OF TRANSPORTER-RELATED"/>
    <property type="match status" value="1"/>
</dbReference>
<feature type="transmembrane region" description="Helical" evidence="7">
    <location>
        <begin position="310"/>
        <end position="333"/>
    </location>
</feature>
<comment type="subcellular location">
    <subcellularLocation>
        <location evidence="1">Cell membrane</location>
        <topology evidence="1">Multi-pass membrane protein</topology>
    </subcellularLocation>
</comment>
<dbReference type="PANTHER" id="PTHR30572:SF4">
    <property type="entry name" value="ABC TRANSPORTER PERMEASE YTRF"/>
    <property type="match status" value="1"/>
</dbReference>
<evidence type="ECO:0000313" key="11">
    <source>
        <dbReference type="Proteomes" id="UP000176389"/>
    </source>
</evidence>
<dbReference type="Proteomes" id="UP000176389">
    <property type="component" value="Unassembled WGS sequence"/>
</dbReference>
<dbReference type="GO" id="GO:0005886">
    <property type="term" value="C:plasma membrane"/>
    <property type="evidence" value="ECO:0007669"/>
    <property type="project" value="UniProtKB-SubCell"/>
</dbReference>
<evidence type="ECO:0000256" key="4">
    <source>
        <dbReference type="ARBA" id="ARBA00022989"/>
    </source>
</evidence>
<feature type="transmembrane region" description="Helical" evidence="7">
    <location>
        <begin position="429"/>
        <end position="449"/>
    </location>
</feature>
<keyword evidence="2" id="KW-1003">Cell membrane</keyword>
<evidence type="ECO:0000256" key="5">
    <source>
        <dbReference type="ARBA" id="ARBA00023136"/>
    </source>
</evidence>
<keyword evidence="3 7" id="KW-0812">Transmembrane</keyword>
<organism evidence="10 11">
    <name type="scientific">Candidatus Woykebacteria bacterium RBG_16_43_9</name>
    <dbReference type="NCBI Taxonomy" id="1802596"/>
    <lineage>
        <taxon>Bacteria</taxon>
        <taxon>Candidatus Woykeibacteriota</taxon>
    </lineage>
</organism>
<feature type="domain" description="ABC3 transporter permease C-terminal" evidence="8">
    <location>
        <begin position="320"/>
        <end position="457"/>
    </location>
</feature>
<dbReference type="Pfam" id="PF02687">
    <property type="entry name" value="FtsX"/>
    <property type="match status" value="1"/>
</dbReference>
<dbReference type="Pfam" id="PF12704">
    <property type="entry name" value="MacB_PCD"/>
    <property type="match status" value="1"/>
</dbReference>
<evidence type="ECO:0000259" key="8">
    <source>
        <dbReference type="Pfam" id="PF02687"/>
    </source>
</evidence>
<evidence type="ECO:0000259" key="9">
    <source>
        <dbReference type="Pfam" id="PF12704"/>
    </source>
</evidence>
<keyword evidence="5 7" id="KW-0472">Membrane</keyword>
<gene>
    <name evidence="10" type="ORF">A2Z11_04040</name>
</gene>
<name>A0A1G1WG09_9BACT</name>
<evidence type="ECO:0000256" key="3">
    <source>
        <dbReference type="ARBA" id="ARBA00022692"/>
    </source>
</evidence>
<comment type="caution">
    <text evidence="10">The sequence shown here is derived from an EMBL/GenBank/DDBJ whole genome shotgun (WGS) entry which is preliminary data.</text>
</comment>
<comment type="similarity">
    <text evidence="6">Belongs to the ABC-4 integral membrane protein family.</text>
</comment>
<dbReference type="InterPro" id="IPR003838">
    <property type="entry name" value="ABC3_permease_C"/>
</dbReference>
<feature type="transmembrane region" description="Helical" evidence="7">
    <location>
        <begin position="372"/>
        <end position="399"/>
    </location>
</feature>
<protein>
    <recommendedName>
        <fullName evidence="12">ABC3 transporter permease protein domain-containing protein</fullName>
    </recommendedName>
</protein>
<keyword evidence="4 7" id="KW-1133">Transmembrane helix</keyword>
<feature type="transmembrane region" description="Helical" evidence="7">
    <location>
        <begin position="21"/>
        <end position="39"/>
    </location>
</feature>
<proteinExistence type="inferred from homology"/>
<dbReference type="GO" id="GO:0022857">
    <property type="term" value="F:transmembrane transporter activity"/>
    <property type="evidence" value="ECO:0007669"/>
    <property type="project" value="TreeGrafter"/>
</dbReference>
<dbReference type="InterPro" id="IPR025857">
    <property type="entry name" value="MacB_PCD"/>
</dbReference>
<evidence type="ECO:0000256" key="7">
    <source>
        <dbReference type="SAM" id="Phobius"/>
    </source>
</evidence>
<evidence type="ECO:0000313" key="10">
    <source>
        <dbReference type="EMBL" id="OGY26643.1"/>
    </source>
</evidence>
<dbReference type="EMBL" id="MHCS01000017">
    <property type="protein sequence ID" value="OGY26643.1"/>
    <property type="molecule type" value="Genomic_DNA"/>
</dbReference>